<dbReference type="GO" id="GO:0046872">
    <property type="term" value="F:metal ion binding"/>
    <property type="evidence" value="ECO:0007669"/>
    <property type="project" value="UniProtKB-KW"/>
</dbReference>
<dbReference type="GO" id="GO:0055085">
    <property type="term" value="P:transmembrane transport"/>
    <property type="evidence" value="ECO:0007669"/>
    <property type="project" value="InterPro"/>
</dbReference>
<dbReference type="Proteomes" id="UP000503162">
    <property type="component" value="Chromosome"/>
</dbReference>
<dbReference type="PROSITE" id="PS51318">
    <property type="entry name" value="TAT"/>
    <property type="match status" value="1"/>
</dbReference>
<reference evidence="5 6" key="1">
    <citation type="submission" date="2020-03" db="EMBL/GenBank/DDBJ databases">
        <title>Hydrogenophaga sp. nov. isolated from cyanobacterial mat.</title>
        <authorList>
            <person name="Thorat V."/>
            <person name="Kirdat K."/>
            <person name="Tiwarekar B."/>
            <person name="Costa E.D."/>
            <person name="Yadav A."/>
        </authorList>
    </citation>
    <scope>NUCLEOTIDE SEQUENCE [LARGE SCALE GENOMIC DNA]</scope>
    <source>
        <strain evidence="5 6">BA0156</strain>
    </source>
</reference>
<keyword evidence="6" id="KW-1185">Reference proteome</keyword>
<feature type="chain" id="PRO_5026303287" evidence="4">
    <location>
        <begin position="27"/>
        <end position="362"/>
    </location>
</feature>
<keyword evidence="3" id="KW-0479">Metal-binding</keyword>
<sequence>MSRRKFLVGSAAATSAALLASPAVRAQPAAVTWRLQSSYPKSLEILYGACTMFSERIAELTDGRFDVKVYAAGELVPPFQVLEGVRNGTVEAGQTASYYWVGQNKAHAFDTTLPFGLSARQQNAWVFYGGGLKLLRDFYAEQNMVNFPGLNTAAQMGGWFRKQINSLEDLKGLRMRIPGMGGEVLSKLGVVPQTLAAGDVYTALEKGTIDATEWVGPYDDEKLGFYRVAKNYYAPGFWEGSANVSFFANKEKLDALPKAFRSAFEVAAQEVNVMATARYDVANAEALRRLVSKGATVRTFPRDVLQEAFKVSEALLDEEAAKNATFKKLLDSWRPFRETQSLWSRVNELQFANFMAQAGVRR</sequence>
<gene>
    <name evidence="5" type="ORF">G9Q37_06005</name>
</gene>
<dbReference type="RefSeq" id="WP_166225967.1">
    <property type="nucleotide sequence ID" value="NZ_CP049989.1"/>
</dbReference>
<proteinExistence type="predicted"/>
<organism evidence="5 6">
    <name type="scientific">Hydrogenophaga crocea</name>
    <dbReference type="NCBI Taxonomy" id="2716225"/>
    <lineage>
        <taxon>Bacteria</taxon>
        <taxon>Pseudomonadati</taxon>
        <taxon>Pseudomonadota</taxon>
        <taxon>Betaproteobacteria</taxon>
        <taxon>Burkholderiales</taxon>
        <taxon>Comamonadaceae</taxon>
        <taxon>Hydrogenophaga</taxon>
    </lineage>
</organism>
<dbReference type="EMBL" id="CP049989">
    <property type="protein sequence ID" value="QIM51727.1"/>
    <property type="molecule type" value="Genomic_DNA"/>
</dbReference>
<protein>
    <submittedName>
        <fullName evidence="5">Twin-arginine translocation signal domain-containing protein</fullName>
    </submittedName>
</protein>
<dbReference type="PIRSF" id="PIRSF039026">
    <property type="entry name" value="SiaP"/>
    <property type="match status" value="1"/>
</dbReference>
<dbReference type="InterPro" id="IPR026289">
    <property type="entry name" value="SBP_TakP-like"/>
</dbReference>
<keyword evidence="1 4" id="KW-0732">Signal</keyword>
<evidence type="ECO:0000256" key="4">
    <source>
        <dbReference type="SAM" id="SignalP"/>
    </source>
</evidence>
<evidence type="ECO:0000313" key="6">
    <source>
        <dbReference type="Proteomes" id="UP000503162"/>
    </source>
</evidence>
<accession>A0A6G8IEV7</accession>
<dbReference type="InterPro" id="IPR019546">
    <property type="entry name" value="TAT_signal_bac_arc"/>
</dbReference>
<evidence type="ECO:0000313" key="5">
    <source>
        <dbReference type="EMBL" id="QIM51727.1"/>
    </source>
</evidence>
<dbReference type="GO" id="GO:0031317">
    <property type="term" value="C:tripartite ATP-independent periplasmic transporter complex"/>
    <property type="evidence" value="ECO:0007669"/>
    <property type="project" value="InterPro"/>
</dbReference>
<evidence type="ECO:0000256" key="1">
    <source>
        <dbReference type="ARBA" id="ARBA00022729"/>
    </source>
</evidence>
<feature type="binding site" evidence="2">
    <location>
        <position position="176"/>
    </location>
    <ligand>
        <name>substrate</name>
    </ligand>
</feature>
<feature type="binding site" evidence="3">
    <location>
        <position position="239"/>
    </location>
    <ligand>
        <name>substrate</name>
    </ligand>
</feature>
<dbReference type="NCBIfam" id="NF037995">
    <property type="entry name" value="TRAP_S1"/>
    <property type="match status" value="1"/>
</dbReference>
<dbReference type="InterPro" id="IPR018389">
    <property type="entry name" value="DctP_fam"/>
</dbReference>
<feature type="binding site" evidence="2">
    <location>
        <position position="155"/>
    </location>
    <ligand>
        <name>substrate</name>
    </ligand>
</feature>
<dbReference type="Gene3D" id="3.40.190.170">
    <property type="entry name" value="Bacterial extracellular solute-binding protein, family 7"/>
    <property type="match status" value="1"/>
</dbReference>
<dbReference type="Gene3D" id="3.40.190.10">
    <property type="entry name" value="Periplasmic binding protein-like II"/>
    <property type="match status" value="1"/>
</dbReference>
<dbReference type="NCBIfam" id="TIGR01409">
    <property type="entry name" value="TAT_signal_seq"/>
    <property type="match status" value="1"/>
</dbReference>
<evidence type="ECO:0000256" key="3">
    <source>
        <dbReference type="PIRSR" id="PIRSR039026-2"/>
    </source>
</evidence>
<feature type="signal peptide" evidence="4">
    <location>
        <begin position="1"/>
        <end position="26"/>
    </location>
</feature>
<feature type="binding site" evidence="3">
    <location>
        <position position="214"/>
    </location>
    <ligand>
        <name>Na(+)</name>
        <dbReference type="ChEBI" id="CHEBI:29101"/>
    </ligand>
</feature>
<dbReference type="AlphaFoldDB" id="A0A6G8IEV7"/>
<name>A0A6G8IEV7_9BURK</name>
<dbReference type="InterPro" id="IPR006311">
    <property type="entry name" value="TAT_signal"/>
</dbReference>
<dbReference type="PANTHER" id="PTHR33376">
    <property type="match status" value="1"/>
</dbReference>
<dbReference type="PANTHER" id="PTHR33376:SF5">
    <property type="entry name" value="EXTRACYTOPLASMIC SOLUTE RECEPTOR PROTEIN"/>
    <property type="match status" value="1"/>
</dbReference>
<dbReference type="InterPro" id="IPR038404">
    <property type="entry name" value="TRAP_DctP_sf"/>
</dbReference>
<feature type="binding site" evidence="3">
    <location>
        <position position="213"/>
    </location>
    <ligand>
        <name>substrate</name>
    </ligand>
</feature>
<evidence type="ECO:0000256" key="2">
    <source>
        <dbReference type="PIRSR" id="PIRSR039026-1"/>
    </source>
</evidence>
<dbReference type="KEGG" id="hcz:G9Q37_06005"/>
<dbReference type="Pfam" id="PF03480">
    <property type="entry name" value="DctP"/>
    <property type="match status" value="1"/>
</dbReference>